<dbReference type="RefSeq" id="WP_133134030.1">
    <property type="nucleotide sequence ID" value="NZ_CAAAIN010000002.1"/>
</dbReference>
<dbReference type="Gene3D" id="1.25.40.20">
    <property type="entry name" value="Ankyrin repeat-containing domain"/>
    <property type="match status" value="1"/>
</dbReference>
<gene>
    <name evidence="4" type="ORF">Lrub_2312</name>
</gene>
<dbReference type="GO" id="GO:0085020">
    <property type="term" value="P:protein K6-linked ubiquitination"/>
    <property type="evidence" value="ECO:0007669"/>
    <property type="project" value="TreeGrafter"/>
</dbReference>
<evidence type="ECO:0000256" key="1">
    <source>
        <dbReference type="ARBA" id="ARBA00022737"/>
    </source>
</evidence>
<evidence type="ECO:0000256" key="2">
    <source>
        <dbReference type="ARBA" id="ARBA00023043"/>
    </source>
</evidence>
<dbReference type="PANTHER" id="PTHR24171">
    <property type="entry name" value="ANKYRIN REPEAT DOMAIN-CONTAINING PROTEIN 39-RELATED"/>
    <property type="match status" value="1"/>
</dbReference>
<comment type="caution">
    <text evidence="4">The sequence shown here is derived from an EMBL/GenBank/DDBJ whole genome shotgun (WGS) entry which is preliminary data.</text>
</comment>
<protein>
    <submittedName>
        <fullName evidence="4">Ankyrin repeat protein</fullName>
    </submittedName>
</protein>
<accession>A0A0W0XLU1</accession>
<sequence length="358" mass="40279">MIRGSLLEGNDIDLEFRKAAASGTHKDMKFMRSVITKVRVNEPGPTSGMTALHQACKYGKINAVNFLLAHGANPDLKDATNKTAFDYADDKEVIESLQLFNLGKRVSKPVNTVYSEKPDESSDKIFDQLTEQITKNTVEALERIKNQGIQIINDAAEGLSDDGRERFIPTQLPAFNERIEYLFGLIHTCNVLSSVPKAFRKGYCDIIASSIFCLLFKEQMRVEKFVVIASNGTHVFVVLNRNESSDVKNPDTWGTNAYLINWHDQVYPAQQRPEGSILNELKYSQQILVMSNQRPPMRPKLSKEFAEFTDSQITDWENKLCSLSPVKLDEEVGIEMQKSEEESNLGGIQGIVNYCVIS</sequence>
<dbReference type="GO" id="GO:0004842">
    <property type="term" value="F:ubiquitin-protein transferase activity"/>
    <property type="evidence" value="ECO:0007669"/>
    <property type="project" value="TreeGrafter"/>
</dbReference>
<dbReference type="STRING" id="458.Lrub_2312"/>
<reference evidence="4 5" key="1">
    <citation type="submission" date="2015-11" db="EMBL/GenBank/DDBJ databases">
        <title>Genomic analysis of 38 Legionella species identifies large and diverse effector repertoires.</title>
        <authorList>
            <person name="Burstein D."/>
            <person name="Amaro F."/>
            <person name="Zusman T."/>
            <person name="Lifshitz Z."/>
            <person name="Cohen O."/>
            <person name="Gilbert J.A."/>
            <person name="Pupko T."/>
            <person name="Shuman H.A."/>
            <person name="Segal G."/>
        </authorList>
    </citation>
    <scope>NUCLEOTIDE SEQUENCE [LARGE SCALE GENOMIC DNA]</scope>
    <source>
        <strain evidence="4 5">WA-270A-C2</strain>
    </source>
</reference>
<dbReference type="PATRIC" id="fig|458.5.peg.2410"/>
<name>A0A0W0XLU1_9GAMM</name>
<dbReference type="InterPro" id="IPR036770">
    <property type="entry name" value="Ankyrin_rpt-contain_sf"/>
</dbReference>
<dbReference type="InterPro" id="IPR002110">
    <property type="entry name" value="Ankyrin_rpt"/>
</dbReference>
<dbReference type="PROSITE" id="PS50297">
    <property type="entry name" value="ANK_REP_REGION"/>
    <property type="match status" value="1"/>
</dbReference>
<dbReference type="AlphaFoldDB" id="A0A0W0XLU1"/>
<dbReference type="PANTHER" id="PTHR24171:SF8">
    <property type="entry name" value="BRCA1-ASSOCIATED RING DOMAIN PROTEIN 1"/>
    <property type="match status" value="1"/>
</dbReference>
<dbReference type="OrthoDB" id="5642684at2"/>
<keyword evidence="5" id="KW-1185">Reference proteome</keyword>
<proteinExistence type="predicted"/>
<dbReference type="SMART" id="SM00248">
    <property type="entry name" value="ANK"/>
    <property type="match status" value="1"/>
</dbReference>
<keyword evidence="2 3" id="KW-0040">ANK repeat</keyword>
<feature type="repeat" description="ANK" evidence="3">
    <location>
        <begin position="47"/>
        <end position="79"/>
    </location>
</feature>
<evidence type="ECO:0000313" key="5">
    <source>
        <dbReference type="Proteomes" id="UP000054608"/>
    </source>
</evidence>
<evidence type="ECO:0000256" key="3">
    <source>
        <dbReference type="PROSITE-ProRule" id="PRU00023"/>
    </source>
</evidence>
<dbReference type="Proteomes" id="UP000054608">
    <property type="component" value="Unassembled WGS sequence"/>
</dbReference>
<dbReference type="Pfam" id="PF13857">
    <property type="entry name" value="Ank_5"/>
    <property type="match status" value="1"/>
</dbReference>
<dbReference type="PROSITE" id="PS50088">
    <property type="entry name" value="ANK_REPEAT"/>
    <property type="match status" value="1"/>
</dbReference>
<dbReference type="SUPFAM" id="SSF48403">
    <property type="entry name" value="Ankyrin repeat"/>
    <property type="match status" value="1"/>
</dbReference>
<keyword evidence="1" id="KW-0677">Repeat</keyword>
<organism evidence="4 5">
    <name type="scientific">Legionella rubrilucens</name>
    <dbReference type="NCBI Taxonomy" id="458"/>
    <lineage>
        <taxon>Bacteria</taxon>
        <taxon>Pseudomonadati</taxon>
        <taxon>Pseudomonadota</taxon>
        <taxon>Gammaproteobacteria</taxon>
        <taxon>Legionellales</taxon>
        <taxon>Legionellaceae</taxon>
        <taxon>Legionella</taxon>
    </lineage>
</organism>
<evidence type="ECO:0000313" key="4">
    <source>
        <dbReference type="EMBL" id="KTD45515.1"/>
    </source>
</evidence>
<dbReference type="EMBL" id="LNYT01000022">
    <property type="protein sequence ID" value="KTD45515.1"/>
    <property type="molecule type" value="Genomic_DNA"/>
</dbReference>